<evidence type="ECO:0000313" key="2">
    <source>
        <dbReference type="Proteomes" id="UP000708208"/>
    </source>
</evidence>
<dbReference type="PANTHER" id="PTHR16206:SF4">
    <property type="entry name" value="PROTEIN LET-99"/>
    <property type="match status" value="1"/>
</dbReference>
<keyword evidence="2" id="KW-1185">Reference proteome</keyword>
<dbReference type="OrthoDB" id="524326at2759"/>
<dbReference type="EMBL" id="CAJVCH010569888">
    <property type="protein sequence ID" value="CAG7833467.1"/>
    <property type="molecule type" value="Genomic_DNA"/>
</dbReference>
<organism evidence="1 2">
    <name type="scientific">Allacma fusca</name>
    <dbReference type="NCBI Taxonomy" id="39272"/>
    <lineage>
        <taxon>Eukaryota</taxon>
        <taxon>Metazoa</taxon>
        <taxon>Ecdysozoa</taxon>
        <taxon>Arthropoda</taxon>
        <taxon>Hexapoda</taxon>
        <taxon>Collembola</taxon>
        <taxon>Symphypleona</taxon>
        <taxon>Sminthuridae</taxon>
        <taxon>Allacma</taxon>
    </lineage>
</organism>
<protein>
    <submittedName>
        <fullName evidence="1">Uncharacterized protein</fullName>
    </submittedName>
</protein>
<name>A0A8J2LNH7_9HEXA</name>
<sequence>MMLLGPHNHTQENGVPSYPGFENDVYKLISDYFLQFQNKTPLLTYALYDAFITCFIRAELFDFNSRLYSAKMANASRSRLFQQPQPTLMKTVSFATQSPMFKMEDQYPFNASESVEDLILDILTPSTQRNRKWKPDSMGLNPRKNLFSSNKNACDLASNDKSLREVNHSFMNDSIFSAVPRPMSTNNYDVNRYTLPLYYETAFTGNETPITRVVSRTELKASLGKKSNSALKVRVPAASADAILDGNAYAYENPNLELSGSDLINHPKYSKILQSAELEQIGSPNVASSFWNYASSSAERVKTRSTKSSSPPVNGHASSSLLDDKFIGKPLRAYSAVNLTDASKMRDRQLLSSTLPVPGHKSPSPWTPARNSLAVYYANSPSKSVRRMLEFYYGADACVPGLMTSDGKRLAIISFRLLTLLLPPTNRRHLQILLRFMAKTSKNDKLMLDVAASTRAVFKMEYPHIFWEKFGDEVPSFLDESKAKPKKEKKSWNVFKALRI</sequence>
<gene>
    <name evidence="1" type="ORF">AFUS01_LOCUS43084</name>
</gene>
<proteinExistence type="predicted"/>
<accession>A0A8J2LNH7</accession>
<dbReference type="Proteomes" id="UP000708208">
    <property type="component" value="Unassembled WGS sequence"/>
</dbReference>
<comment type="caution">
    <text evidence="1">The sequence shown here is derived from an EMBL/GenBank/DDBJ whole genome shotgun (WGS) entry which is preliminary data.</text>
</comment>
<evidence type="ECO:0000313" key="1">
    <source>
        <dbReference type="EMBL" id="CAG7833467.1"/>
    </source>
</evidence>
<dbReference type="PANTHER" id="PTHR16206">
    <property type="entry name" value="DEP DOMAIN-CONTAINING"/>
    <property type="match status" value="1"/>
</dbReference>
<reference evidence="1" key="1">
    <citation type="submission" date="2021-06" db="EMBL/GenBank/DDBJ databases">
        <authorList>
            <person name="Hodson N. C."/>
            <person name="Mongue J. A."/>
            <person name="Jaron S. K."/>
        </authorList>
    </citation>
    <scope>NUCLEOTIDE SEQUENCE</scope>
</reference>
<dbReference type="AlphaFoldDB" id="A0A8J2LNH7"/>